<evidence type="ECO:0000313" key="5">
    <source>
        <dbReference type="Proteomes" id="UP001370348"/>
    </source>
</evidence>
<organism evidence="4 5">
    <name type="scientific">Pendulispora albinea</name>
    <dbReference type="NCBI Taxonomy" id="2741071"/>
    <lineage>
        <taxon>Bacteria</taxon>
        <taxon>Pseudomonadati</taxon>
        <taxon>Myxococcota</taxon>
        <taxon>Myxococcia</taxon>
        <taxon>Myxococcales</taxon>
        <taxon>Sorangiineae</taxon>
        <taxon>Pendulisporaceae</taxon>
        <taxon>Pendulispora</taxon>
    </lineage>
</organism>
<reference evidence="4 5" key="1">
    <citation type="submission" date="2021-12" db="EMBL/GenBank/DDBJ databases">
        <title>Discovery of the Pendulisporaceae a myxobacterial family with distinct sporulation behavior and unique specialized metabolism.</title>
        <authorList>
            <person name="Garcia R."/>
            <person name="Popoff A."/>
            <person name="Bader C.D."/>
            <person name="Loehr J."/>
            <person name="Walesch S."/>
            <person name="Walt C."/>
            <person name="Boldt J."/>
            <person name="Bunk B."/>
            <person name="Haeckl F.J.F.P.J."/>
            <person name="Gunesch A.P."/>
            <person name="Birkelbach J."/>
            <person name="Nuebel U."/>
            <person name="Pietschmann T."/>
            <person name="Bach T."/>
            <person name="Mueller R."/>
        </authorList>
    </citation>
    <scope>NUCLEOTIDE SEQUENCE [LARGE SCALE GENOMIC DNA]</scope>
    <source>
        <strain evidence="4 5">MSr11954</strain>
    </source>
</reference>
<dbReference type="InterPro" id="IPR020843">
    <property type="entry name" value="ER"/>
</dbReference>
<dbReference type="NCBIfam" id="NF008024">
    <property type="entry name" value="PRK10754.1"/>
    <property type="match status" value="1"/>
</dbReference>
<protein>
    <submittedName>
        <fullName evidence="4">Quinone oxidoreductase</fullName>
    </submittedName>
</protein>
<dbReference type="PANTHER" id="PTHR48106">
    <property type="entry name" value="QUINONE OXIDOREDUCTASE PIG3-RELATED"/>
    <property type="match status" value="1"/>
</dbReference>
<accession>A0ABZ2LYI0</accession>
<dbReference type="InterPro" id="IPR013149">
    <property type="entry name" value="ADH-like_C"/>
</dbReference>
<dbReference type="InterPro" id="IPR047618">
    <property type="entry name" value="QOR-like"/>
</dbReference>
<dbReference type="Pfam" id="PF08240">
    <property type="entry name" value="ADH_N"/>
    <property type="match status" value="1"/>
</dbReference>
<keyword evidence="2" id="KW-0560">Oxidoreductase</keyword>
<evidence type="ECO:0000259" key="3">
    <source>
        <dbReference type="SMART" id="SM00829"/>
    </source>
</evidence>
<dbReference type="RefSeq" id="WP_394825628.1">
    <property type="nucleotide sequence ID" value="NZ_CP089984.1"/>
</dbReference>
<dbReference type="Pfam" id="PF00107">
    <property type="entry name" value="ADH_zinc_N"/>
    <property type="match status" value="1"/>
</dbReference>
<dbReference type="InterPro" id="IPR013154">
    <property type="entry name" value="ADH-like_N"/>
</dbReference>
<keyword evidence="1" id="KW-0521">NADP</keyword>
<dbReference type="InterPro" id="IPR036291">
    <property type="entry name" value="NAD(P)-bd_dom_sf"/>
</dbReference>
<dbReference type="SMART" id="SM00829">
    <property type="entry name" value="PKS_ER"/>
    <property type="match status" value="1"/>
</dbReference>
<keyword evidence="5" id="KW-1185">Reference proteome</keyword>
<dbReference type="Gene3D" id="3.90.180.10">
    <property type="entry name" value="Medium-chain alcohol dehydrogenases, catalytic domain"/>
    <property type="match status" value="1"/>
</dbReference>
<evidence type="ECO:0000313" key="4">
    <source>
        <dbReference type="EMBL" id="WXB15998.1"/>
    </source>
</evidence>
<dbReference type="Proteomes" id="UP001370348">
    <property type="component" value="Chromosome"/>
</dbReference>
<dbReference type="SUPFAM" id="SSF50129">
    <property type="entry name" value="GroES-like"/>
    <property type="match status" value="1"/>
</dbReference>
<feature type="domain" description="Enoyl reductase (ER)" evidence="3">
    <location>
        <begin position="15"/>
        <end position="326"/>
    </location>
</feature>
<dbReference type="EMBL" id="CP089984">
    <property type="protein sequence ID" value="WXB15998.1"/>
    <property type="molecule type" value="Genomic_DNA"/>
</dbReference>
<dbReference type="InterPro" id="IPR011032">
    <property type="entry name" value="GroES-like_sf"/>
</dbReference>
<dbReference type="CDD" id="cd05286">
    <property type="entry name" value="QOR2"/>
    <property type="match status" value="1"/>
</dbReference>
<evidence type="ECO:0000256" key="2">
    <source>
        <dbReference type="ARBA" id="ARBA00023002"/>
    </source>
</evidence>
<dbReference type="PROSITE" id="PS01162">
    <property type="entry name" value="QOR_ZETA_CRYSTAL"/>
    <property type="match status" value="1"/>
</dbReference>
<dbReference type="InterPro" id="IPR002364">
    <property type="entry name" value="Quin_OxRdtase/zeta-crystal_CS"/>
</dbReference>
<name>A0ABZ2LYI0_9BACT</name>
<dbReference type="Gene3D" id="3.40.50.720">
    <property type="entry name" value="NAD(P)-binding Rossmann-like Domain"/>
    <property type="match status" value="1"/>
</dbReference>
<evidence type="ECO:0000256" key="1">
    <source>
        <dbReference type="ARBA" id="ARBA00022857"/>
    </source>
</evidence>
<sequence length="328" mass="35288">MKRETTKAIRVHQHGGPDVLAYEDVAIGRPGPGEVRVRHRAIGLNFVDVYFRTGEYVPPSLPFTPGNEGAGEVVAVGEGVAGFAPGDRVAYVETLGAYAEERIVPAHNLVHLPEAIDFETGAAMMLKGLTAQYLLRRTFRVEAGQTILVHAAAGGVGVLVTQWAKHLGATVIGTVGSPEKAELARANGCDHVIEYRREDFAARVREITEGEGCHVVYDGIGKATFPGSLDCLRPFGYFVSYGSASGPIEPFDITLLAKKGSLFATWPILFAHLAKREDVLSMSKDLFDVVAKGAVKIPVHARFPLAEVAEAHRRLQGRETTGATILLP</sequence>
<gene>
    <name evidence="4" type="ORF">LZC94_01720</name>
</gene>
<proteinExistence type="predicted"/>
<dbReference type="PANTHER" id="PTHR48106:SF13">
    <property type="entry name" value="QUINONE OXIDOREDUCTASE-RELATED"/>
    <property type="match status" value="1"/>
</dbReference>
<dbReference type="SUPFAM" id="SSF51735">
    <property type="entry name" value="NAD(P)-binding Rossmann-fold domains"/>
    <property type="match status" value="1"/>
</dbReference>